<reference evidence="7 8" key="1">
    <citation type="journal article" date="2010" name="Genome Biol. Evol.">
        <title>The sequence of a 1.8-mb bacterial linear plasmid reveals a rich evolutionary reservoir of secondary metabolic pathways.</title>
        <authorList>
            <person name="Medema M.H."/>
            <person name="Trefzer A."/>
            <person name="Kovalchuk A."/>
            <person name="van den Berg M."/>
            <person name="Mueller U."/>
            <person name="Heijne W."/>
            <person name="Wu L."/>
            <person name="Alam M.T."/>
            <person name="Ronning C.M."/>
            <person name="Nierman W.C."/>
            <person name="Bovenberg R.A.L."/>
            <person name="Breitling R."/>
            <person name="Takano E."/>
        </authorList>
    </citation>
    <scope>NUCLEOTIDE SEQUENCE [LARGE SCALE GENOMIC DNA]</scope>
    <source>
        <strain evidence="8">ATCC 27064 / DSM 738 / JCM 4710 / NBRC 13307 / NCIMB 12785 / NRRL 3585 / VKM Ac-602</strain>
        <plasmid evidence="7">pSCL4</plasmid>
    </source>
</reference>
<dbReference type="PIRSF" id="PIRSF000138">
    <property type="entry name" value="Al-hdrx_acd_dh"/>
    <property type="match status" value="1"/>
</dbReference>
<dbReference type="InterPro" id="IPR037396">
    <property type="entry name" value="FMN_HAD"/>
</dbReference>
<keyword evidence="5" id="KW-0285">Flavoprotein</keyword>
<evidence type="ECO:0000313" key="8">
    <source>
        <dbReference type="Proteomes" id="UP000002357"/>
    </source>
</evidence>
<dbReference type="AlphaFoldDB" id="D5SMA0"/>
<dbReference type="Proteomes" id="UP000002357">
    <property type="component" value="Plasmid pSCL4"/>
</dbReference>
<feature type="domain" description="FMN hydroxy acid dehydrogenase" evidence="6">
    <location>
        <begin position="21"/>
        <end position="397"/>
    </location>
</feature>
<name>D5SMA0_STRCL</name>
<feature type="binding site" evidence="5">
    <location>
        <position position="47"/>
    </location>
    <ligand>
        <name>glyoxylate</name>
        <dbReference type="ChEBI" id="CHEBI:36655"/>
    </ligand>
</feature>
<accession>D5SMA0</accession>
<evidence type="ECO:0000256" key="2">
    <source>
        <dbReference type="ARBA" id="ARBA00023002"/>
    </source>
</evidence>
<evidence type="ECO:0000313" key="7">
    <source>
        <dbReference type="EMBL" id="EFG05043.2"/>
    </source>
</evidence>
<dbReference type="PANTHER" id="PTHR10578">
    <property type="entry name" value="S -2-HYDROXY-ACID OXIDASE-RELATED"/>
    <property type="match status" value="1"/>
</dbReference>
<dbReference type="EC" id="5.3.3.2" evidence="7"/>
<dbReference type="InterPro" id="IPR008259">
    <property type="entry name" value="FMN_hydac_DH_AS"/>
</dbReference>
<feature type="binding site" evidence="5">
    <location>
        <position position="188"/>
    </location>
    <ligand>
        <name>glyoxylate</name>
        <dbReference type="ChEBI" id="CHEBI:36655"/>
    </ligand>
</feature>
<comment type="similarity">
    <text evidence="3">Belongs to the FMN-dependent alpha-hydroxy acid dehydrogenase family.</text>
</comment>
<keyword evidence="7" id="KW-0614">Plasmid</keyword>
<proteinExistence type="inferred from homology"/>
<dbReference type="eggNOG" id="COG1304">
    <property type="taxonomic scope" value="Bacteria"/>
</dbReference>
<dbReference type="EMBL" id="CM000914">
    <property type="protein sequence ID" value="EFG05043.2"/>
    <property type="molecule type" value="Genomic_DNA"/>
</dbReference>
<evidence type="ECO:0000256" key="5">
    <source>
        <dbReference type="PIRSR" id="PIRSR000138-2"/>
    </source>
</evidence>
<keyword evidence="8" id="KW-1185">Reference proteome</keyword>
<feature type="binding site" evidence="5">
    <location>
        <position position="292"/>
    </location>
    <ligand>
        <name>glyoxylate</name>
        <dbReference type="ChEBI" id="CHEBI:36655"/>
    </ligand>
</feature>
<feature type="binding site" evidence="5">
    <location>
        <position position="151"/>
    </location>
    <ligand>
        <name>FMN</name>
        <dbReference type="ChEBI" id="CHEBI:58210"/>
    </ligand>
</feature>
<organism evidence="7 8">
    <name type="scientific">Streptomyces clavuligerus</name>
    <dbReference type="NCBI Taxonomy" id="1901"/>
    <lineage>
        <taxon>Bacteria</taxon>
        <taxon>Bacillati</taxon>
        <taxon>Actinomycetota</taxon>
        <taxon>Actinomycetes</taxon>
        <taxon>Kitasatosporales</taxon>
        <taxon>Streptomycetaceae</taxon>
        <taxon>Streptomyces</taxon>
    </lineage>
</organism>
<evidence type="ECO:0000256" key="3">
    <source>
        <dbReference type="ARBA" id="ARBA00024042"/>
    </source>
</evidence>
<feature type="binding site" evidence="5">
    <location>
        <begin position="323"/>
        <end position="327"/>
    </location>
    <ligand>
        <name>FMN</name>
        <dbReference type="ChEBI" id="CHEBI:58210"/>
    </ligand>
</feature>
<feature type="binding site" evidence="5">
    <location>
        <begin position="346"/>
        <end position="347"/>
    </location>
    <ligand>
        <name>FMN</name>
        <dbReference type="ChEBI" id="CHEBI:58210"/>
    </ligand>
</feature>
<comment type="cofactor">
    <cofactor evidence="1">
        <name>FMN</name>
        <dbReference type="ChEBI" id="CHEBI:58210"/>
    </cofactor>
</comment>
<dbReference type="InterPro" id="IPR013785">
    <property type="entry name" value="Aldolase_TIM"/>
</dbReference>
<dbReference type="GO" id="GO:0010181">
    <property type="term" value="F:FMN binding"/>
    <property type="evidence" value="ECO:0007669"/>
    <property type="project" value="InterPro"/>
</dbReference>
<keyword evidence="2" id="KW-0560">Oxidoreductase</keyword>
<keyword evidence="7" id="KW-0413">Isomerase</keyword>
<evidence type="ECO:0000256" key="4">
    <source>
        <dbReference type="PIRSR" id="PIRSR000138-1"/>
    </source>
</evidence>
<feature type="binding site" evidence="5">
    <location>
        <position position="295"/>
    </location>
    <ligand>
        <name>glyoxylate</name>
        <dbReference type="ChEBI" id="CHEBI:36655"/>
    </ligand>
</feature>
<keyword evidence="5" id="KW-0288">FMN</keyword>
<evidence type="ECO:0000256" key="1">
    <source>
        <dbReference type="ARBA" id="ARBA00001917"/>
    </source>
</evidence>
<feature type="binding site" evidence="5">
    <location>
        <position position="290"/>
    </location>
    <ligand>
        <name>FMN</name>
        <dbReference type="ChEBI" id="CHEBI:58210"/>
    </ligand>
</feature>
<dbReference type="SUPFAM" id="SSF51395">
    <property type="entry name" value="FMN-linked oxidoreductases"/>
    <property type="match status" value="1"/>
</dbReference>
<feature type="binding site" evidence="5">
    <location>
        <position position="268"/>
    </location>
    <ligand>
        <name>FMN</name>
        <dbReference type="ChEBI" id="CHEBI:58210"/>
    </ligand>
</feature>
<dbReference type="InterPro" id="IPR000262">
    <property type="entry name" value="FMN-dep_DH"/>
</dbReference>
<dbReference type="GO" id="GO:0004452">
    <property type="term" value="F:isopentenyl-diphosphate delta-isomerase activity"/>
    <property type="evidence" value="ECO:0007669"/>
    <property type="project" value="UniProtKB-EC"/>
</dbReference>
<feature type="binding site" evidence="5">
    <location>
        <begin position="100"/>
        <end position="102"/>
    </location>
    <ligand>
        <name>FMN</name>
        <dbReference type="ChEBI" id="CHEBI:58210"/>
    </ligand>
</feature>
<dbReference type="PROSITE" id="PS00557">
    <property type="entry name" value="FMN_HYDROXY_ACID_DH_1"/>
    <property type="match status" value="1"/>
</dbReference>
<dbReference type="GO" id="GO:0016491">
    <property type="term" value="F:oxidoreductase activity"/>
    <property type="evidence" value="ECO:0007669"/>
    <property type="project" value="UniProtKB-KW"/>
</dbReference>
<dbReference type="Pfam" id="PF01070">
    <property type="entry name" value="FMN_dh"/>
    <property type="match status" value="1"/>
</dbReference>
<dbReference type="InterPro" id="IPR012133">
    <property type="entry name" value="Alpha-hydoxy_acid_DH_FMN"/>
</dbReference>
<dbReference type="PROSITE" id="PS51349">
    <property type="entry name" value="FMN_HYDROXY_ACID_DH_2"/>
    <property type="match status" value="1"/>
</dbReference>
<dbReference type="Gene3D" id="3.20.20.70">
    <property type="entry name" value="Aldolase class I"/>
    <property type="match status" value="1"/>
</dbReference>
<geneLocation type="plasmid" evidence="7 8">
    <name>pSCL4</name>
</geneLocation>
<sequence>MEECCRMVYAGSYQSHTFRAGGSAYPFGADALEEAARLKLPAESFDYIAGAAGRELTARANIAAFTRYGLIYRVLRHNSPTDPAVTLLGTPLALPVLLAPAGAADLAHPGAEAEAARGAADVGTSLVLSAVTSTPLEDVAAAAPHGHLWFQLAWPGDEQLARSLVHRAEKAGYAAVVLMGDCYAAGWRPRELDHGFFPYRHGHGLGNYSSDPRFWELADHSPSGPGLPDDATRAVAAATWNRVFTRPSLAPEDLATLKSWTHLPVLVKGVCDPGEARCLVDAGADGIAVSNHGGRQLDSGVAALDCLPAVAAAVSGRVPLLFDSGIRTGTDVLIALALGADAVMIGRPWLYGLALGGADGVAHVLRCLKDEFTSALTLTGHHTCATLSPSDLTPVRAP</sequence>
<protein>
    <submittedName>
        <fullName evidence="7">Isopentenyl-diphosphate delta-isomerase II 2</fullName>
        <ecNumber evidence="7">5.3.3.2</ecNumber>
    </submittedName>
</protein>
<dbReference type="PANTHER" id="PTHR10578:SF143">
    <property type="entry name" value="FMN-DEPENDENT ALPHA-HYDROXY ACID DEHYDROGENASE PB1A11.03"/>
    <property type="match status" value="1"/>
</dbReference>
<gene>
    <name evidence="7" type="primary">idiB</name>
    <name evidence="7" type="ORF">SCLAV_p1562</name>
</gene>
<evidence type="ECO:0000259" key="6">
    <source>
        <dbReference type="PROSITE" id="PS51349"/>
    </source>
</evidence>
<feature type="active site" description="Proton acceptor" evidence="4">
    <location>
        <position position="292"/>
    </location>
</feature>
<feature type="binding site" evidence="5">
    <location>
        <position position="129"/>
    </location>
    <ligand>
        <name>FMN</name>
        <dbReference type="ChEBI" id="CHEBI:58210"/>
    </ligand>
</feature>